<reference evidence="1 2" key="1">
    <citation type="submission" date="2013-11" db="EMBL/GenBank/DDBJ databases">
        <title>Single cell genomics of uncultured Tannerella BU063 (oral taxon 286).</title>
        <authorList>
            <person name="Beall C.J."/>
            <person name="Campbell A.G."/>
            <person name="Griffen A.L."/>
            <person name="Podar M."/>
            <person name="Leys E.J."/>
        </authorList>
    </citation>
    <scope>NUCLEOTIDE SEQUENCE [LARGE SCALE GENOMIC DNA]</scope>
    <source>
        <strain evidence="1">Cell 2</strain>
    </source>
</reference>
<dbReference type="Proteomes" id="UP000018837">
    <property type="component" value="Unassembled WGS sequence"/>
</dbReference>
<dbReference type="AlphaFoldDB" id="W2C766"/>
<name>W2C766_9BACT</name>
<evidence type="ECO:0000313" key="2">
    <source>
        <dbReference type="Proteomes" id="UP000018837"/>
    </source>
</evidence>
<comment type="caution">
    <text evidence="1">The sequence shown here is derived from an EMBL/GenBank/DDBJ whole genome shotgun (WGS) entry which is preliminary data.</text>
</comment>
<proteinExistence type="predicted"/>
<evidence type="ECO:0000313" key="1">
    <source>
        <dbReference type="EMBL" id="ETK02296.1"/>
    </source>
</evidence>
<sequence>MQKERELKCSPVVISGANIQSISLFLRKGVSQALAGEVKADWGRGLDAGPGPTFSKDLF</sequence>
<protein>
    <submittedName>
        <fullName evidence="1">Uncharacterized protein</fullName>
    </submittedName>
</protein>
<dbReference type="EMBL" id="AYUF01000369">
    <property type="protein sequence ID" value="ETK02296.1"/>
    <property type="molecule type" value="Genomic_DNA"/>
</dbReference>
<accession>W2C766</accession>
<organism evidence="1 2">
    <name type="scientific">Tannerella sp. oral taxon BU063 isolate Cell 2</name>
    <dbReference type="NCBI Taxonomy" id="1411148"/>
    <lineage>
        <taxon>Bacteria</taxon>
        <taxon>Pseudomonadati</taxon>
        <taxon>Bacteroidota</taxon>
        <taxon>Bacteroidia</taxon>
        <taxon>Bacteroidales</taxon>
        <taxon>Tannerellaceae</taxon>
        <taxon>Tannerella</taxon>
    </lineage>
</organism>
<gene>
    <name evidence="1" type="ORF">N425_05125</name>
</gene>